<reference evidence="1 2" key="1">
    <citation type="submission" date="2020-08" db="EMBL/GenBank/DDBJ databases">
        <title>Bridging the membrane lipid divide: bacteria of the FCB group superphylum have the potential to synthesize archaeal ether lipids.</title>
        <authorList>
            <person name="Villanueva L."/>
            <person name="Von Meijenfeldt F.A.B."/>
            <person name="Westbye A.B."/>
            <person name="Yadav S."/>
            <person name="Hopmans E.C."/>
            <person name="Dutilh B.E."/>
            <person name="Sinninghe Damste J.S."/>
        </authorList>
    </citation>
    <scope>NUCLEOTIDE SEQUENCE [LARGE SCALE GENOMIC DNA]</scope>
    <source>
        <strain evidence="1">NIOZ-UU30</strain>
    </source>
</reference>
<proteinExistence type="predicted"/>
<gene>
    <name evidence="1" type="ORF">H8E23_14040</name>
</gene>
<dbReference type="AlphaFoldDB" id="A0A8J6NM31"/>
<accession>A0A8J6NM31</accession>
<sequence length="66" mass="7222">MKTGDTGEKLAEMIKKAIRDCELTTSEYNQILSVANEDGVIDSQERNLLSQLQSLVANGTIKRVPG</sequence>
<dbReference type="Proteomes" id="UP000603434">
    <property type="component" value="Unassembled WGS sequence"/>
</dbReference>
<evidence type="ECO:0000313" key="1">
    <source>
        <dbReference type="EMBL" id="MBC8362507.1"/>
    </source>
</evidence>
<dbReference type="EMBL" id="JACNJH010000198">
    <property type="protein sequence ID" value="MBC8362507.1"/>
    <property type="molecule type" value="Genomic_DNA"/>
</dbReference>
<evidence type="ECO:0000313" key="2">
    <source>
        <dbReference type="Proteomes" id="UP000603434"/>
    </source>
</evidence>
<organism evidence="1 2">
    <name type="scientific">Candidatus Desulfatibia profunda</name>
    <dbReference type="NCBI Taxonomy" id="2841695"/>
    <lineage>
        <taxon>Bacteria</taxon>
        <taxon>Pseudomonadati</taxon>
        <taxon>Thermodesulfobacteriota</taxon>
        <taxon>Desulfobacteria</taxon>
        <taxon>Desulfobacterales</taxon>
        <taxon>Desulfobacterales incertae sedis</taxon>
        <taxon>Candidatus Desulfatibia</taxon>
    </lineage>
</organism>
<comment type="caution">
    <text evidence="1">The sequence shown here is derived from an EMBL/GenBank/DDBJ whole genome shotgun (WGS) entry which is preliminary data.</text>
</comment>
<protein>
    <submittedName>
        <fullName evidence="1">Uncharacterized protein</fullName>
    </submittedName>
</protein>
<name>A0A8J6NM31_9BACT</name>